<organism evidence="1 2">
    <name type="scientific">Clostridium cellulovorans (strain ATCC 35296 / DSM 3052 / OCM 3 / 743B)</name>
    <dbReference type="NCBI Taxonomy" id="573061"/>
    <lineage>
        <taxon>Bacteria</taxon>
        <taxon>Bacillati</taxon>
        <taxon>Bacillota</taxon>
        <taxon>Clostridia</taxon>
        <taxon>Eubacteriales</taxon>
        <taxon>Clostridiaceae</taxon>
        <taxon>Clostridium</taxon>
    </lineage>
</organism>
<dbReference type="HOGENOM" id="CLU_062789_0_0_9"/>
<dbReference type="RefSeq" id="WP_010076752.1">
    <property type="nucleotide sequence ID" value="NC_014393.1"/>
</dbReference>
<dbReference type="KEGG" id="ccb:Clocel_2283"/>
<dbReference type="OrthoDB" id="2082017at2"/>
<reference evidence="1 2" key="1">
    <citation type="submission" date="2010-08" db="EMBL/GenBank/DDBJ databases">
        <title>Complete sequence of Clostridium cellulovorans 743B.</title>
        <authorList>
            <consortium name="US DOE Joint Genome Institute"/>
            <person name="Lucas S."/>
            <person name="Copeland A."/>
            <person name="Lapidus A."/>
            <person name="Cheng J.-F."/>
            <person name="Bruce D."/>
            <person name="Goodwin L."/>
            <person name="Pitluck S."/>
            <person name="Chertkov O."/>
            <person name="Detter J.C."/>
            <person name="Han C."/>
            <person name="Tapia R."/>
            <person name="Land M."/>
            <person name="Hauser L."/>
            <person name="Chang Y.-J."/>
            <person name="Jeffries C."/>
            <person name="Kyrpides N."/>
            <person name="Ivanova N."/>
            <person name="Mikhailova N."/>
            <person name="Hemme C.L."/>
            <person name="Woyke T."/>
        </authorList>
    </citation>
    <scope>NUCLEOTIDE SEQUENCE [LARGE SCALE GENOMIC DNA]</scope>
    <source>
        <strain evidence="2">ATCC 35296 / DSM 3052 / OCM 3 / 743B</strain>
    </source>
</reference>
<dbReference type="eggNOG" id="COG1020">
    <property type="taxonomic scope" value="Bacteria"/>
</dbReference>
<name>D9SP50_CLOC7</name>
<gene>
    <name evidence="1" type="ordered locus">Clocel_2283</name>
</gene>
<protein>
    <submittedName>
        <fullName evidence="1">Phosphopantetheine-binding</fullName>
    </submittedName>
</protein>
<keyword evidence="2" id="KW-1185">Reference proteome</keyword>
<evidence type="ECO:0000313" key="1">
    <source>
        <dbReference type="EMBL" id="ADL52015.1"/>
    </source>
</evidence>
<dbReference type="EMBL" id="CP002160">
    <property type="protein sequence ID" value="ADL52015.1"/>
    <property type="molecule type" value="Genomic_DNA"/>
</dbReference>
<accession>D9SP50</accession>
<dbReference type="STRING" id="573061.Clocel_2283"/>
<proteinExistence type="predicted"/>
<dbReference type="AlphaFoldDB" id="D9SP50"/>
<sequence>MYKNTESFSKVLKTRRILEVYEQKIITTYLTFSLPMNVIYSNKMKEQWVYEHFTELYLMRAENGYIWLDYLEDLYFPKDVLDYSFIPAKNMRNIQDILEFTKEKIDQENYLTIYIDEYYYENSEYYKKEHRPLQVFTYGYDDNEGLMYSIGFFNDGTFGKLNILYDDYKKGYEECIANYEKFAIWVELYYCLLMKVKDPQEKYKFQPSIFLSHLKNYLLSYGDESQLRPEIQIEMGNKAIYGIKVHDEVLKNLYRLLDGDYVMDYRQIHLIEEHKRLMLDKIKYISECYKLDEKIESKIQELGGIVNEYKDARLTYMKYMLIENDMKTINGQLKNQDAIRKIINIFESERLKEELLLKEVYELIKEGIGEDNLL</sequence>
<dbReference type="Proteomes" id="UP000002730">
    <property type="component" value="Chromosome"/>
</dbReference>
<evidence type="ECO:0000313" key="2">
    <source>
        <dbReference type="Proteomes" id="UP000002730"/>
    </source>
</evidence>